<organism evidence="2 3">
    <name type="scientific">Laetiporus sulphureus 93-53</name>
    <dbReference type="NCBI Taxonomy" id="1314785"/>
    <lineage>
        <taxon>Eukaryota</taxon>
        <taxon>Fungi</taxon>
        <taxon>Dikarya</taxon>
        <taxon>Basidiomycota</taxon>
        <taxon>Agaricomycotina</taxon>
        <taxon>Agaricomycetes</taxon>
        <taxon>Polyporales</taxon>
        <taxon>Laetiporus</taxon>
    </lineage>
</organism>
<dbReference type="Proteomes" id="UP000076871">
    <property type="component" value="Unassembled WGS sequence"/>
</dbReference>
<reference evidence="2 3" key="1">
    <citation type="journal article" date="2016" name="Mol. Biol. Evol.">
        <title>Comparative Genomics of Early-Diverging Mushroom-Forming Fungi Provides Insights into the Origins of Lignocellulose Decay Capabilities.</title>
        <authorList>
            <person name="Nagy L.G."/>
            <person name="Riley R."/>
            <person name="Tritt A."/>
            <person name="Adam C."/>
            <person name="Daum C."/>
            <person name="Floudas D."/>
            <person name="Sun H."/>
            <person name="Yadav J.S."/>
            <person name="Pangilinan J."/>
            <person name="Larsson K.H."/>
            <person name="Matsuura K."/>
            <person name="Barry K."/>
            <person name="Labutti K."/>
            <person name="Kuo R."/>
            <person name="Ohm R.A."/>
            <person name="Bhattacharya S.S."/>
            <person name="Shirouzu T."/>
            <person name="Yoshinaga Y."/>
            <person name="Martin F.M."/>
            <person name="Grigoriev I.V."/>
            <person name="Hibbett D.S."/>
        </authorList>
    </citation>
    <scope>NUCLEOTIDE SEQUENCE [LARGE SCALE GENOMIC DNA]</scope>
    <source>
        <strain evidence="2 3">93-53</strain>
    </source>
</reference>
<dbReference type="EMBL" id="KV427614">
    <property type="protein sequence ID" value="KZT08726.1"/>
    <property type="molecule type" value="Genomic_DNA"/>
</dbReference>
<dbReference type="InterPro" id="IPR001810">
    <property type="entry name" value="F-box_dom"/>
</dbReference>
<dbReference type="Gene3D" id="1.20.1280.50">
    <property type="match status" value="1"/>
</dbReference>
<dbReference type="InParanoid" id="A0A165FBQ5"/>
<dbReference type="AlphaFoldDB" id="A0A165FBQ5"/>
<gene>
    <name evidence="2" type="ORF">LAESUDRAFT_723642</name>
</gene>
<dbReference type="GeneID" id="63825482"/>
<dbReference type="SMART" id="SM00256">
    <property type="entry name" value="FBOX"/>
    <property type="match status" value="1"/>
</dbReference>
<evidence type="ECO:0000259" key="1">
    <source>
        <dbReference type="PROSITE" id="PS50181"/>
    </source>
</evidence>
<dbReference type="SUPFAM" id="SSF81383">
    <property type="entry name" value="F-box domain"/>
    <property type="match status" value="1"/>
</dbReference>
<proteinExistence type="predicted"/>
<evidence type="ECO:0000313" key="2">
    <source>
        <dbReference type="EMBL" id="KZT08726.1"/>
    </source>
</evidence>
<keyword evidence="3" id="KW-1185">Reference proteome</keyword>
<name>A0A165FBQ5_9APHY</name>
<dbReference type="STRING" id="1314785.A0A165FBQ5"/>
<dbReference type="RefSeq" id="XP_040766466.1">
    <property type="nucleotide sequence ID" value="XM_040908453.1"/>
</dbReference>
<dbReference type="InterPro" id="IPR036047">
    <property type="entry name" value="F-box-like_dom_sf"/>
</dbReference>
<dbReference type="Pfam" id="PF12937">
    <property type="entry name" value="F-box-like"/>
    <property type="match status" value="1"/>
</dbReference>
<sequence>MAKELFSTSSWLLAIPPEILLHILSFLDIPDLSILAQVSPELAHYVEDPVLHRLRLHVVAPSRLSHSLFGQSPSGMPLRPTVADLVRRNIMRGLGIERRWRAGMYFHSQHMVSQYETSRRLQRTHAGNIIESTLRKRSARSLLNIYSAQVLPEESTSSVVSTSLIATMRRLKWSIQRDRLAKFVKARSDLMRDGGTGAWFESKGKVITSRESERVRLAVCPGIGQIVRFYESLGH</sequence>
<accession>A0A165FBQ5</accession>
<dbReference type="OrthoDB" id="3219396at2759"/>
<feature type="domain" description="F-box" evidence="1">
    <location>
        <begin position="9"/>
        <end position="54"/>
    </location>
</feature>
<protein>
    <recommendedName>
        <fullName evidence="1">F-box domain-containing protein</fullName>
    </recommendedName>
</protein>
<evidence type="ECO:0000313" key="3">
    <source>
        <dbReference type="Proteomes" id="UP000076871"/>
    </source>
</evidence>
<dbReference type="PROSITE" id="PS50181">
    <property type="entry name" value="FBOX"/>
    <property type="match status" value="1"/>
</dbReference>